<keyword evidence="2" id="KW-1185">Reference proteome</keyword>
<evidence type="ECO:0000313" key="2">
    <source>
        <dbReference type="Proteomes" id="UP001162001"/>
    </source>
</evidence>
<proteinExistence type="predicted"/>
<name>A0A7D3R1C9_9VIRU</name>
<organism evidence="1 2">
    <name type="scientific">Fadolivirus FV1/VV64</name>
    <dbReference type="NCBI Taxonomy" id="3070911"/>
    <lineage>
        <taxon>Viruses</taxon>
        <taxon>Varidnaviria</taxon>
        <taxon>Bamfordvirae</taxon>
        <taxon>Nucleocytoviricota</taxon>
        <taxon>Megaviricetes</taxon>
        <taxon>Imitervirales</taxon>
        <taxon>Mimiviridae</taxon>
        <taxon>Klosneuvirinae</taxon>
        <taxon>Fadolivirus</taxon>
        <taxon>Fadolivirus algeromassiliense</taxon>
    </lineage>
</organism>
<gene>
    <name evidence="1" type="ORF">Fadolivirus_1_823</name>
</gene>
<sequence>MNRLCSGITVDGDRCRCPFMTWQHNDRFYCRHHKVPGAKLLSAKNEDWFSDDDEESDSIDDEYESDFIVSDEHVSYEDEYSSEDEFGKKTKKRRHEELDVEVDDQLMSDDEIIDEEIIDKTPLPTNPPKIQKVEKKTVVPVFDTFTIFAKYVKEAEREQKEMRSIVIDLTD</sequence>
<accession>A0A7D3R1C9</accession>
<evidence type="ECO:0000313" key="1">
    <source>
        <dbReference type="EMBL" id="QKF94281.1"/>
    </source>
</evidence>
<dbReference type="EMBL" id="MT418680">
    <property type="protein sequence ID" value="QKF94281.1"/>
    <property type="molecule type" value="Genomic_DNA"/>
</dbReference>
<reference evidence="1 2" key="1">
    <citation type="submission" date="2020-04" db="EMBL/GenBank/DDBJ databases">
        <title>Advantages and limits of metagenomic assembly and binning of a giant virus.</title>
        <authorList>
            <person name="Schulz F."/>
            <person name="Andreani J."/>
            <person name="Francis R."/>
            <person name="Boudjemaa H."/>
            <person name="Bou Khalil J.Y."/>
            <person name="Lee J."/>
            <person name="La Scola B."/>
            <person name="Woyke T."/>
        </authorList>
    </citation>
    <scope>NUCLEOTIDE SEQUENCE [LARGE SCALE GENOMIC DNA]</scope>
    <source>
        <strain evidence="1 2">FV1/VV64</strain>
    </source>
</reference>
<dbReference type="Proteomes" id="UP001162001">
    <property type="component" value="Segment"/>
</dbReference>
<protein>
    <submittedName>
        <fullName evidence="1">Uncharacterized protein</fullName>
    </submittedName>
</protein>